<dbReference type="InterPro" id="IPR008183">
    <property type="entry name" value="Aldose_1/G6P_1-epimerase"/>
</dbReference>
<evidence type="ECO:0000256" key="4">
    <source>
        <dbReference type="ARBA" id="ARBA00023277"/>
    </source>
</evidence>
<keyword evidence="7" id="KW-1185">Reference proteome</keyword>
<dbReference type="InterPro" id="IPR047215">
    <property type="entry name" value="Galactose_mutarotase-like"/>
</dbReference>
<gene>
    <name evidence="6" type="ORF">J2W49_002473</name>
</gene>
<dbReference type="InterPro" id="IPR011013">
    <property type="entry name" value="Gal_mutarotase_sf_dom"/>
</dbReference>
<evidence type="ECO:0000256" key="3">
    <source>
        <dbReference type="ARBA" id="ARBA00023235"/>
    </source>
</evidence>
<evidence type="ECO:0000256" key="2">
    <source>
        <dbReference type="ARBA" id="ARBA00006206"/>
    </source>
</evidence>
<keyword evidence="4 5" id="KW-0119">Carbohydrate metabolism</keyword>
<evidence type="ECO:0000256" key="5">
    <source>
        <dbReference type="PIRNR" id="PIRNR005096"/>
    </source>
</evidence>
<evidence type="ECO:0000256" key="1">
    <source>
        <dbReference type="ARBA" id="ARBA00005028"/>
    </source>
</evidence>
<reference evidence="6 7" key="1">
    <citation type="submission" date="2023-07" db="EMBL/GenBank/DDBJ databases">
        <title>Sorghum-associated microbial communities from plants grown in Nebraska, USA.</title>
        <authorList>
            <person name="Schachtman D."/>
        </authorList>
    </citation>
    <scope>NUCLEOTIDE SEQUENCE [LARGE SCALE GENOMIC DNA]</scope>
    <source>
        <strain evidence="6 7">4249</strain>
    </source>
</reference>
<name>A0ABU1WMI8_9BURK</name>
<dbReference type="Proteomes" id="UP001265700">
    <property type="component" value="Unassembled WGS sequence"/>
</dbReference>
<dbReference type="EC" id="5.1.3.3" evidence="5"/>
<dbReference type="InterPro" id="IPR014718">
    <property type="entry name" value="GH-type_carb-bd"/>
</dbReference>
<dbReference type="PIRSF" id="PIRSF005096">
    <property type="entry name" value="GALM"/>
    <property type="match status" value="1"/>
</dbReference>
<evidence type="ECO:0000313" key="6">
    <source>
        <dbReference type="EMBL" id="MDR7150515.1"/>
    </source>
</evidence>
<dbReference type="EMBL" id="JAVDWU010000004">
    <property type="protein sequence ID" value="MDR7150515.1"/>
    <property type="molecule type" value="Genomic_DNA"/>
</dbReference>
<sequence>MTSPDPLNPARFVGQVNNRPTTLYQLHNGRGMSVAVTNLGAKVLQIIVPDRHGQPGDVALGYDNLASVLAGSPSMGAFIGRFAGRIAQARFTLNGIEHKLQANAGAHCVHGGPGGSRHQVFSAEQADERTLHLHHRFTPDSDGFPGTLDLHLTYRVEDDNSLVIEHEAIAVDGTSVASFAPHGYFNLEGPGHTTTDQHMLSVNADGVLAADADNVITGERVSLEGHALDLRTPRLLGSAGFDNAPLVIDHAYVVAGQTGGERLCATVSAANSGRTMEVWSTEPVLQVYTADALGRGASPDLGKQGVLHRPRAGLCLEPQQYPNAPNCPGLPLNTVAPGRPYTGRTRYRFGLMV</sequence>
<dbReference type="PANTHER" id="PTHR10091:SF0">
    <property type="entry name" value="GALACTOSE MUTAROTASE"/>
    <property type="match status" value="1"/>
</dbReference>
<comment type="pathway">
    <text evidence="1 5">Carbohydrate metabolism; hexose metabolism.</text>
</comment>
<dbReference type="SUPFAM" id="SSF74650">
    <property type="entry name" value="Galactose mutarotase-like"/>
    <property type="match status" value="1"/>
</dbReference>
<accession>A0ABU1WMI8</accession>
<comment type="similarity">
    <text evidence="2 5">Belongs to the aldose epimerase family.</text>
</comment>
<dbReference type="PANTHER" id="PTHR10091">
    <property type="entry name" value="ALDOSE-1-EPIMERASE"/>
    <property type="match status" value="1"/>
</dbReference>
<dbReference type="RefSeq" id="WP_310316081.1">
    <property type="nucleotide sequence ID" value="NZ_JAVDWU010000004.1"/>
</dbReference>
<protein>
    <recommendedName>
        <fullName evidence="5">Aldose 1-epimerase</fullName>
        <ecNumber evidence="5">5.1.3.3</ecNumber>
    </recommendedName>
</protein>
<evidence type="ECO:0000313" key="7">
    <source>
        <dbReference type="Proteomes" id="UP001265700"/>
    </source>
</evidence>
<comment type="caution">
    <text evidence="6">The sequence shown here is derived from an EMBL/GenBank/DDBJ whole genome shotgun (WGS) entry which is preliminary data.</text>
</comment>
<comment type="catalytic activity">
    <reaction evidence="5">
        <text>alpha-D-glucose = beta-D-glucose</text>
        <dbReference type="Rhea" id="RHEA:10264"/>
        <dbReference type="ChEBI" id="CHEBI:15903"/>
        <dbReference type="ChEBI" id="CHEBI:17925"/>
        <dbReference type="EC" id="5.1.3.3"/>
    </reaction>
</comment>
<dbReference type="GO" id="GO:0004034">
    <property type="term" value="F:aldose 1-epimerase activity"/>
    <property type="evidence" value="ECO:0007669"/>
    <property type="project" value="UniProtKB-EC"/>
</dbReference>
<organism evidence="6 7">
    <name type="scientific">Hydrogenophaga palleronii</name>
    <dbReference type="NCBI Taxonomy" id="65655"/>
    <lineage>
        <taxon>Bacteria</taxon>
        <taxon>Pseudomonadati</taxon>
        <taxon>Pseudomonadota</taxon>
        <taxon>Betaproteobacteria</taxon>
        <taxon>Burkholderiales</taxon>
        <taxon>Comamonadaceae</taxon>
        <taxon>Hydrogenophaga</taxon>
    </lineage>
</organism>
<dbReference type="Gene3D" id="2.70.98.10">
    <property type="match status" value="1"/>
</dbReference>
<keyword evidence="3 5" id="KW-0413">Isomerase</keyword>
<dbReference type="InterPro" id="IPR015443">
    <property type="entry name" value="Aldose_1-epimerase"/>
</dbReference>
<proteinExistence type="inferred from homology"/>
<dbReference type="Pfam" id="PF01263">
    <property type="entry name" value="Aldose_epim"/>
    <property type="match status" value="1"/>
</dbReference>
<dbReference type="CDD" id="cd09019">
    <property type="entry name" value="galactose_mutarotase_like"/>
    <property type="match status" value="1"/>
</dbReference>